<dbReference type="EMBL" id="JAOYFB010000052">
    <property type="protein sequence ID" value="KAK4045673.1"/>
    <property type="molecule type" value="Genomic_DNA"/>
</dbReference>
<gene>
    <name evidence="1" type="ORF">OUZ56_033477</name>
</gene>
<proteinExistence type="predicted"/>
<accession>A0ABR0BAS0</accession>
<evidence type="ECO:0000313" key="1">
    <source>
        <dbReference type="EMBL" id="KAK4045673.1"/>
    </source>
</evidence>
<name>A0ABR0BAS0_9CRUS</name>
<protein>
    <submittedName>
        <fullName evidence="1">Uncharacterized protein</fullName>
    </submittedName>
</protein>
<reference evidence="1 2" key="1">
    <citation type="journal article" date="2023" name="Nucleic Acids Res.">
        <title>The hologenome of Daphnia magna reveals possible DNA methylation and microbiome-mediated evolution of the host genome.</title>
        <authorList>
            <person name="Chaturvedi A."/>
            <person name="Li X."/>
            <person name="Dhandapani V."/>
            <person name="Marshall H."/>
            <person name="Kissane S."/>
            <person name="Cuenca-Cambronero M."/>
            <person name="Asole G."/>
            <person name="Calvet F."/>
            <person name="Ruiz-Romero M."/>
            <person name="Marangio P."/>
            <person name="Guigo R."/>
            <person name="Rago D."/>
            <person name="Mirbahai L."/>
            <person name="Eastwood N."/>
            <person name="Colbourne J.K."/>
            <person name="Zhou J."/>
            <person name="Mallon E."/>
            <person name="Orsini L."/>
        </authorList>
    </citation>
    <scope>NUCLEOTIDE SEQUENCE [LARGE SCALE GENOMIC DNA]</scope>
    <source>
        <strain evidence="1">LRV0_1</strain>
    </source>
</reference>
<keyword evidence="2" id="KW-1185">Reference proteome</keyword>
<evidence type="ECO:0000313" key="2">
    <source>
        <dbReference type="Proteomes" id="UP001234178"/>
    </source>
</evidence>
<organism evidence="1 2">
    <name type="scientific">Daphnia magna</name>
    <dbReference type="NCBI Taxonomy" id="35525"/>
    <lineage>
        <taxon>Eukaryota</taxon>
        <taxon>Metazoa</taxon>
        <taxon>Ecdysozoa</taxon>
        <taxon>Arthropoda</taxon>
        <taxon>Crustacea</taxon>
        <taxon>Branchiopoda</taxon>
        <taxon>Diplostraca</taxon>
        <taxon>Cladocera</taxon>
        <taxon>Anomopoda</taxon>
        <taxon>Daphniidae</taxon>
        <taxon>Daphnia</taxon>
    </lineage>
</organism>
<sequence>MYKHKLMGKPFKPQCIHIEYKSKNSWDHSVFTLNSIYSIETRKSKNKGEKGNLPRFYSIKGSCGLRSMGEKGYPPG</sequence>
<dbReference type="Proteomes" id="UP001234178">
    <property type="component" value="Unassembled WGS sequence"/>
</dbReference>
<comment type="caution">
    <text evidence="1">The sequence shown here is derived from an EMBL/GenBank/DDBJ whole genome shotgun (WGS) entry which is preliminary data.</text>
</comment>